<dbReference type="PROSITE" id="PS50929">
    <property type="entry name" value="ABC_TM1F"/>
    <property type="match status" value="1"/>
</dbReference>
<accession>A0A5N4DYH1</accession>
<comment type="subcellular location">
    <subcellularLocation>
        <location evidence="1">Membrane</location>
        <topology evidence="1">Multi-pass membrane protein</topology>
    </subcellularLocation>
</comment>
<keyword evidence="5" id="KW-0677">Repeat</keyword>
<dbReference type="InterPro" id="IPR011527">
    <property type="entry name" value="ABC1_TM_dom"/>
</dbReference>
<evidence type="ECO:0000256" key="9">
    <source>
        <dbReference type="ARBA" id="ARBA00023180"/>
    </source>
</evidence>
<keyword evidence="4 10" id="KW-0812">Transmembrane</keyword>
<keyword evidence="8 10" id="KW-0472">Membrane</keyword>
<evidence type="ECO:0000313" key="12">
    <source>
        <dbReference type="EMBL" id="KAB1276192.1"/>
    </source>
</evidence>
<organism evidence="12 13">
    <name type="scientific">Camelus dromedarius</name>
    <name type="common">Dromedary</name>
    <name type="synonym">Arabian camel</name>
    <dbReference type="NCBI Taxonomy" id="9838"/>
    <lineage>
        <taxon>Eukaryota</taxon>
        <taxon>Metazoa</taxon>
        <taxon>Chordata</taxon>
        <taxon>Craniata</taxon>
        <taxon>Vertebrata</taxon>
        <taxon>Euteleostomi</taxon>
        <taxon>Mammalia</taxon>
        <taxon>Eutheria</taxon>
        <taxon>Laurasiatheria</taxon>
        <taxon>Artiodactyla</taxon>
        <taxon>Tylopoda</taxon>
        <taxon>Camelidae</taxon>
        <taxon>Camelus</taxon>
    </lineage>
</organism>
<dbReference type="InterPro" id="IPR039421">
    <property type="entry name" value="Type_1_exporter"/>
</dbReference>
<evidence type="ECO:0000313" key="13">
    <source>
        <dbReference type="Proteomes" id="UP000299084"/>
    </source>
</evidence>
<dbReference type="GO" id="GO:0090374">
    <property type="term" value="P:oligopeptide export from mitochondrion"/>
    <property type="evidence" value="ECO:0007669"/>
    <property type="project" value="TreeGrafter"/>
</dbReference>
<keyword evidence="9" id="KW-0325">Glycoprotein</keyword>
<keyword evidence="13" id="KW-1185">Reference proteome</keyword>
<dbReference type="AlphaFoldDB" id="A0A5N4DYH1"/>
<evidence type="ECO:0000256" key="1">
    <source>
        <dbReference type="ARBA" id="ARBA00004141"/>
    </source>
</evidence>
<feature type="transmembrane region" description="Helical" evidence="10">
    <location>
        <begin position="101"/>
        <end position="120"/>
    </location>
</feature>
<feature type="transmembrane region" description="Helical" evidence="10">
    <location>
        <begin position="77"/>
        <end position="95"/>
    </location>
</feature>
<dbReference type="SUPFAM" id="SSF90123">
    <property type="entry name" value="ABC transporter transmembrane region"/>
    <property type="match status" value="1"/>
</dbReference>
<sequence>YAYYYSGIGAGVLIAAYIQVSFWCLAAGRQIHKIRKQFFHAIMRQEIGWFDVHDVGELNTRLTDDVSKINEGIGDKIGMFFQSMATFFTGFIVGFTRGWKLTLVILAISPVLGLSAAVWAKILSSFTDKELLAYAKAGAVAEEVLAAVRTVIAFGGQKKELERFEPLFLSW</sequence>
<evidence type="ECO:0000256" key="4">
    <source>
        <dbReference type="ARBA" id="ARBA00022692"/>
    </source>
</evidence>
<keyword evidence="6" id="KW-1278">Translocase</keyword>
<evidence type="ECO:0000256" key="2">
    <source>
        <dbReference type="ARBA" id="ARBA00022448"/>
    </source>
</evidence>
<evidence type="ECO:0000256" key="3">
    <source>
        <dbReference type="ARBA" id="ARBA00022553"/>
    </source>
</evidence>
<dbReference type="PANTHER" id="PTHR43394">
    <property type="entry name" value="ATP-DEPENDENT PERMEASE MDL1, MITOCHONDRIAL"/>
    <property type="match status" value="1"/>
</dbReference>
<evidence type="ECO:0000256" key="5">
    <source>
        <dbReference type="ARBA" id="ARBA00022737"/>
    </source>
</evidence>
<comment type="caution">
    <text evidence="12">The sequence shown here is derived from an EMBL/GenBank/DDBJ whole genome shotgun (WGS) entry which is preliminary data.</text>
</comment>
<dbReference type="Proteomes" id="UP000299084">
    <property type="component" value="Unassembled WGS sequence"/>
</dbReference>
<proteinExistence type="predicted"/>
<reference evidence="12 13" key="1">
    <citation type="journal article" date="2019" name="Mol. Ecol. Resour.">
        <title>Improving Illumina assemblies with Hi-C and long reads: an example with the North African dromedary.</title>
        <authorList>
            <person name="Elbers J.P."/>
            <person name="Rogers M.F."/>
            <person name="Perelman P.L."/>
            <person name="Proskuryakova A.A."/>
            <person name="Serdyukova N.A."/>
            <person name="Johnson W.E."/>
            <person name="Horin P."/>
            <person name="Corander J."/>
            <person name="Murphy D."/>
            <person name="Burger P.A."/>
        </authorList>
    </citation>
    <scope>NUCLEOTIDE SEQUENCE [LARGE SCALE GENOMIC DNA]</scope>
    <source>
        <strain evidence="12">Drom800</strain>
        <tissue evidence="12">Blood</tissue>
    </source>
</reference>
<feature type="transmembrane region" description="Helical" evidence="10">
    <location>
        <begin position="6"/>
        <end position="26"/>
    </location>
</feature>
<protein>
    <submittedName>
        <fullName evidence="12">Multidrug resistance protein 1</fullName>
    </submittedName>
</protein>
<evidence type="ECO:0000256" key="10">
    <source>
        <dbReference type="SAM" id="Phobius"/>
    </source>
</evidence>
<name>A0A5N4DYH1_CAMDR</name>
<keyword evidence="2" id="KW-0813">Transport</keyword>
<feature type="non-terminal residue" evidence="12">
    <location>
        <position position="1"/>
    </location>
</feature>
<dbReference type="InterPro" id="IPR036640">
    <property type="entry name" value="ABC1_TM_sf"/>
</dbReference>
<keyword evidence="7 10" id="KW-1133">Transmembrane helix</keyword>
<evidence type="ECO:0000256" key="7">
    <source>
        <dbReference type="ARBA" id="ARBA00022989"/>
    </source>
</evidence>
<dbReference type="Gene3D" id="1.20.1560.10">
    <property type="entry name" value="ABC transporter type 1, transmembrane domain"/>
    <property type="match status" value="1"/>
</dbReference>
<dbReference type="GO" id="GO:0005524">
    <property type="term" value="F:ATP binding"/>
    <property type="evidence" value="ECO:0007669"/>
    <property type="project" value="InterPro"/>
</dbReference>
<feature type="domain" description="ABC transmembrane type-1" evidence="11">
    <location>
        <begin position="1"/>
        <end position="171"/>
    </location>
</feature>
<evidence type="ECO:0000256" key="8">
    <source>
        <dbReference type="ARBA" id="ARBA00023136"/>
    </source>
</evidence>
<dbReference type="GO" id="GO:0015421">
    <property type="term" value="F:ABC-type oligopeptide transporter activity"/>
    <property type="evidence" value="ECO:0007669"/>
    <property type="project" value="TreeGrafter"/>
</dbReference>
<dbReference type="GO" id="GO:0005743">
    <property type="term" value="C:mitochondrial inner membrane"/>
    <property type="evidence" value="ECO:0007669"/>
    <property type="project" value="TreeGrafter"/>
</dbReference>
<dbReference type="PANTHER" id="PTHR43394:SF28">
    <property type="entry name" value="ATP-BINDING CASSETTE SUBFAMILY B MEMBER 1"/>
    <property type="match status" value="1"/>
</dbReference>
<evidence type="ECO:0000259" key="11">
    <source>
        <dbReference type="PROSITE" id="PS50929"/>
    </source>
</evidence>
<evidence type="ECO:0000256" key="6">
    <source>
        <dbReference type="ARBA" id="ARBA00022967"/>
    </source>
</evidence>
<dbReference type="EMBL" id="JWIN03000007">
    <property type="protein sequence ID" value="KAB1276192.1"/>
    <property type="molecule type" value="Genomic_DNA"/>
</dbReference>
<gene>
    <name evidence="12" type="ORF">Cadr_000007912</name>
</gene>
<dbReference type="Pfam" id="PF00664">
    <property type="entry name" value="ABC_membrane"/>
    <property type="match status" value="1"/>
</dbReference>
<keyword evidence="3" id="KW-0597">Phosphoprotein</keyword>